<accession>A0A2S3U8X4</accession>
<keyword evidence="1" id="KW-0472">Membrane</keyword>
<evidence type="ECO:0000313" key="3">
    <source>
        <dbReference type="Proteomes" id="UP000236990"/>
    </source>
</evidence>
<sequence length="52" mass="6186">MKVKITKRQLISGAVLLALLLIGLLIYRYHGTWEIIQHWWPKFDGTARLIFY</sequence>
<organism evidence="2 3">
    <name type="scientific">Lactiplantibacillus plantarum subsp. plantarum</name>
    <dbReference type="NCBI Taxonomy" id="337330"/>
    <lineage>
        <taxon>Bacteria</taxon>
        <taxon>Bacillati</taxon>
        <taxon>Bacillota</taxon>
        <taxon>Bacilli</taxon>
        <taxon>Lactobacillales</taxon>
        <taxon>Lactobacillaceae</taxon>
        <taxon>Lactiplantibacillus</taxon>
    </lineage>
</organism>
<keyword evidence="1" id="KW-1133">Transmembrane helix</keyword>
<keyword evidence="1" id="KW-0812">Transmembrane</keyword>
<protein>
    <submittedName>
        <fullName evidence="2">Uncharacterized protein</fullName>
    </submittedName>
</protein>
<evidence type="ECO:0000313" key="2">
    <source>
        <dbReference type="EMBL" id="POD88505.1"/>
    </source>
</evidence>
<gene>
    <name evidence="2" type="ORF">S101258_00728</name>
</gene>
<dbReference type="EMBL" id="NKCZ01000073">
    <property type="protein sequence ID" value="POD88505.1"/>
    <property type="molecule type" value="Genomic_DNA"/>
</dbReference>
<dbReference type="AlphaFoldDB" id="A0A2S3U8X4"/>
<comment type="caution">
    <text evidence="2">The sequence shown here is derived from an EMBL/GenBank/DDBJ whole genome shotgun (WGS) entry which is preliminary data.</text>
</comment>
<feature type="transmembrane region" description="Helical" evidence="1">
    <location>
        <begin position="12"/>
        <end position="30"/>
    </location>
</feature>
<proteinExistence type="predicted"/>
<evidence type="ECO:0000256" key="1">
    <source>
        <dbReference type="SAM" id="Phobius"/>
    </source>
</evidence>
<name>A0A2S3U8X4_LACPN</name>
<reference evidence="2 3" key="1">
    <citation type="submission" date="2017-06" db="EMBL/GenBank/DDBJ databases">
        <title>Genome sequence of Lactobacillus plantarum subsp. plantarum strain SRCM101258.</title>
        <authorList>
            <person name="Cho S.H."/>
        </authorList>
    </citation>
    <scope>NUCLEOTIDE SEQUENCE [LARGE SCALE GENOMIC DNA]</scope>
    <source>
        <strain evidence="2 3">SRCM101258</strain>
    </source>
</reference>
<dbReference type="Proteomes" id="UP000236990">
    <property type="component" value="Unassembled WGS sequence"/>
</dbReference>